<organism evidence="1 2">
    <name type="scientific">Paractinoplanes atraurantiacus</name>
    <dbReference type="NCBI Taxonomy" id="1036182"/>
    <lineage>
        <taxon>Bacteria</taxon>
        <taxon>Bacillati</taxon>
        <taxon>Actinomycetota</taxon>
        <taxon>Actinomycetes</taxon>
        <taxon>Micromonosporales</taxon>
        <taxon>Micromonosporaceae</taxon>
        <taxon>Paractinoplanes</taxon>
    </lineage>
</organism>
<sequence>MWFRLKQAGLPSLATHGHASNRPHLTVATAASLAGLSGVELPLRAELGAVRSLGRAVVWEVRPTAELRELQARVWEALDEAWPPPQEWVPHVSLALRVPAGQHEAVPAALGDLPRAAGFFVAARSYDTATRVVTDLAS</sequence>
<keyword evidence="1" id="KW-0436">Ligase</keyword>
<dbReference type="AlphaFoldDB" id="A0A285K0D3"/>
<name>A0A285K0D3_9ACTN</name>
<dbReference type="SUPFAM" id="SSF55144">
    <property type="entry name" value="LigT-like"/>
    <property type="match status" value="1"/>
</dbReference>
<gene>
    <name evidence="1" type="ORF">SAMN05421748_12953</name>
</gene>
<protein>
    <submittedName>
        <fullName evidence="1">2'-5' RNA ligase superfamily protein</fullName>
    </submittedName>
</protein>
<dbReference type="EMBL" id="OBDY01000029">
    <property type="protein sequence ID" value="SNY66049.1"/>
    <property type="molecule type" value="Genomic_DNA"/>
</dbReference>
<accession>A0A285K0D3</accession>
<reference evidence="2" key="1">
    <citation type="submission" date="2017-09" db="EMBL/GenBank/DDBJ databases">
        <authorList>
            <person name="Varghese N."/>
            <person name="Submissions S."/>
        </authorList>
    </citation>
    <scope>NUCLEOTIDE SEQUENCE [LARGE SCALE GENOMIC DNA]</scope>
    <source>
        <strain evidence="2">CGMCC 4.6857</strain>
    </source>
</reference>
<keyword evidence="2" id="KW-1185">Reference proteome</keyword>
<evidence type="ECO:0000313" key="2">
    <source>
        <dbReference type="Proteomes" id="UP000219612"/>
    </source>
</evidence>
<dbReference type="GO" id="GO:0016874">
    <property type="term" value="F:ligase activity"/>
    <property type="evidence" value="ECO:0007669"/>
    <property type="project" value="UniProtKB-KW"/>
</dbReference>
<dbReference type="Pfam" id="PF13563">
    <property type="entry name" value="2_5_RNA_ligase2"/>
    <property type="match status" value="1"/>
</dbReference>
<dbReference type="Gene3D" id="3.90.1140.10">
    <property type="entry name" value="Cyclic phosphodiesterase"/>
    <property type="match status" value="1"/>
</dbReference>
<dbReference type="Proteomes" id="UP000219612">
    <property type="component" value="Unassembled WGS sequence"/>
</dbReference>
<evidence type="ECO:0000313" key="1">
    <source>
        <dbReference type="EMBL" id="SNY66049.1"/>
    </source>
</evidence>
<proteinExistence type="predicted"/>
<dbReference type="InterPro" id="IPR009097">
    <property type="entry name" value="Cyclic_Pdiesterase"/>
</dbReference>